<keyword evidence="4" id="KW-1185">Reference proteome</keyword>
<reference evidence="3" key="1">
    <citation type="submission" date="2023-10" db="EMBL/GenBank/DDBJ databases">
        <authorList>
            <person name="Chen Y."/>
            <person name="Shah S."/>
            <person name="Dougan E. K."/>
            <person name="Thang M."/>
            <person name="Chan C."/>
        </authorList>
    </citation>
    <scope>NUCLEOTIDE SEQUENCE [LARGE SCALE GENOMIC DNA]</scope>
</reference>
<dbReference type="Gene3D" id="3.50.30.20">
    <property type="entry name" value="Carbamoyl-phosphate synthase small subunit, N-terminal domain"/>
    <property type="match status" value="1"/>
</dbReference>
<comment type="caution">
    <text evidence="3">The sequence shown here is derived from an EMBL/GenBank/DDBJ whole genome shotgun (WGS) entry which is preliminary data.</text>
</comment>
<proteinExistence type="predicted"/>
<evidence type="ECO:0000313" key="4">
    <source>
        <dbReference type="Proteomes" id="UP001189429"/>
    </source>
</evidence>
<dbReference type="Proteomes" id="UP001189429">
    <property type="component" value="Unassembled WGS sequence"/>
</dbReference>
<gene>
    <name evidence="3" type="ORF">PCOR1329_LOCUS80826</name>
</gene>
<dbReference type="SMART" id="SM01097">
    <property type="entry name" value="CPSase_sm_chain"/>
    <property type="match status" value="1"/>
</dbReference>
<dbReference type="EMBL" id="CAUYUJ010021492">
    <property type="protein sequence ID" value="CAK0904927.1"/>
    <property type="molecule type" value="Genomic_DNA"/>
</dbReference>
<accession>A0ABN9XXQ5</accession>
<sequence length="623" mass="65222">MCVLGSLPGVGNTRLAARMAAQDATSPPTSGADLISWLFSRRRAWLELADGTTFEGFSFGHEGSTAGEVVFNTGMVGYPESLTDPSYAGQILVLTFPLIGNYGVPDEDAPMGARAGGSTTSRGQEAHPKDWENGRRSRPLAGDQVRAVLDRYQRQCGFGRDRLHPRLLKQLPDGYNDRLANILNMWDHDARPMIIWSMVTAFLPIPGGGLRPVHQLAFAMRLWSRIKQPLVGEWEAALKGRNTSGAKDLVVSWHSAKFMAVDEVTAGALKLIVAEEDPVLERASGAGNPGCDVDDGAGQASSAARAAEAAGRAQDQPEAMAPRGLGATGVAGRELRPLRVQDSSRWGGQRDPGGLAAMGAAMARATCAVEMEMCRQEATSLLETESPRAAAVSPAGAACLAMARAGAVPALGKRSAWGGTVRWMRVEELIAEEESEAWGAALGSRGGVCPSAVLQAARGASGHGDEAGESFARGRLVEALRAWMAPRERQRAEEVRWARPAGGFFQGRVCVGGSASGPADEVLGGASWNIAHLGGGGQVLGAARGAVPLAWAPTQLACGGDDCAPHFLSGCSRGPMGISSDCAGSLGMATGVGAALAGGAARRHLWERWRLELGDHGEVWGRG</sequence>
<organism evidence="3 4">
    <name type="scientific">Prorocentrum cordatum</name>
    <dbReference type="NCBI Taxonomy" id="2364126"/>
    <lineage>
        <taxon>Eukaryota</taxon>
        <taxon>Sar</taxon>
        <taxon>Alveolata</taxon>
        <taxon>Dinophyceae</taxon>
        <taxon>Prorocentrales</taxon>
        <taxon>Prorocentraceae</taxon>
        <taxon>Prorocentrum</taxon>
    </lineage>
</organism>
<feature type="compositionally biased region" description="Low complexity" evidence="1">
    <location>
        <begin position="296"/>
        <end position="316"/>
    </location>
</feature>
<name>A0ABN9XXQ5_9DINO</name>
<evidence type="ECO:0000259" key="2">
    <source>
        <dbReference type="SMART" id="SM01097"/>
    </source>
</evidence>
<protein>
    <recommendedName>
        <fullName evidence="2">Carbamoyl-phosphate synthase small subunit N-terminal domain-containing protein</fullName>
    </recommendedName>
</protein>
<evidence type="ECO:0000313" key="3">
    <source>
        <dbReference type="EMBL" id="CAK0904927.1"/>
    </source>
</evidence>
<dbReference type="Pfam" id="PF00988">
    <property type="entry name" value="CPSase_sm_chain"/>
    <property type="match status" value="1"/>
</dbReference>
<dbReference type="SUPFAM" id="SSF52021">
    <property type="entry name" value="Carbamoyl phosphate synthetase, small subunit N-terminal domain"/>
    <property type="match status" value="1"/>
</dbReference>
<evidence type="ECO:0000256" key="1">
    <source>
        <dbReference type="SAM" id="MobiDB-lite"/>
    </source>
</evidence>
<dbReference type="InterPro" id="IPR036480">
    <property type="entry name" value="CarbP_synth_ssu_N_sf"/>
</dbReference>
<feature type="compositionally biased region" description="Basic and acidic residues" evidence="1">
    <location>
        <begin position="124"/>
        <end position="135"/>
    </location>
</feature>
<feature type="region of interest" description="Disordered" evidence="1">
    <location>
        <begin position="109"/>
        <end position="137"/>
    </location>
</feature>
<feature type="region of interest" description="Disordered" evidence="1">
    <location>
        <begin position="283"/>
        <end position="351"/>
    </location>
</feature>
<dbReference type="InterPro" id="IPR002474">
    <property type="entry name" value="CarbamoylP_synth_ssu_N"/>
</dbReference>
<feature type="domain" description="Carbamoyl-phosphate synthase small subunit N-terminal" evidence="2">
    <location>
        <begin position="42"/>
        <end position="196"/>
    </location>
</feature>